<gene>
    <name evidence="2" type="ORF">XD66_0007</name>
</gene>
<keyword evidence="1" id="KW-0812">Transmembrane</keyword>
<organism evidence="2 3">
    <name type="scientific">Thermacetogenium phaeum</name>
    <dbReference type="NCBI Taxonomy" id="85874"/>
    <lineage>
        <taxon>Bacteria</taxon>
        <taxon>Bacillati</taxon>
        <taxon>Bacillota</taxon>
        <taxon>Clostridia</taxon>
        <taxon>Thermoanaerobacterales</taxon>
        <taxon>Thermoanaerobacteraceae</taxon>
        <taxon>Thermacetogenium</taxon>
    </lineage>
</organism>
<evidence type="ECO:0000313" key="2">
    <source>
        <dbReference type="EMBL" id="KUK37274.1"/>
    </source>
</evidence>
<evidence type="ECO:0000313" key="3">
    <source>
        <dbReference type="Proteomes" id="UP000053326"/>
    </source>
</evidence>
<keyword evidence="1" id="KW-1133">Transmembrane helix</keyword>
<comment type="caution">
    <text evidence="2">The sequence shown here is derived from an EMBL/GenBank/DDBJ whole genome shotgun (WGS) entry which is preliminary data.</text>
</comment>
<accession>A0A101FHU3</accession>
<proteinExistence type="predicted"/>
<feature type="transmembrane region" description="Helical" evidence="1">
    <location>
        <begin position="37"/>
        <end position="54"/>
    </location>
</feature>
<dbReference type="EMBL" id="LGFO01000001">
    <property type="protein sequence ID" value="KUK37274.1"/>
    <property type="molecule type" value="Genomic_DNA"/>
</dbReference>
<sequence>MMLLLLLGLFILTLIFFFVLNFHQIRQGRFVFQWRSFILPFSLSLALLIVDLFLKVAFHYALIIFVFVAASCYLLLHLLAKRSKPER</sequence>
<feature type="transmembrane region" description="Helical" evidence="1">
    <location>
        <begin position="6"/>
        <end position="25"/>
    </location>
</feature>
<dbReference type="Proteomes" id="UP000053326">
    <property type="component" value="Unassembled WGS sequence"/>
</dbReference>
<feature type="transmembrane region" description="Helical" evidence="1">
    <location>
        <begin position="60"/>
        <end position="80"/>
    </location>
</feature>
<protein>
    <submittedName>
        <fullName evidence="2">Uncharacterized protein</fullName>
    </submittedName>
</protein>
<evidence type="ECO:0000256" key="1">
    <source>
        <dbReference type="SAM" id="Phobius"/>
    </source>
</evidence>
<keyword evidence="1" id="KW-0472">Membrane</keyword>
<dbReference type="AlphaFoldDB" id="A0A101FHU3"/>
<name>A0A101FHU3_9THEO</name>
<reference evidence="3" key="1">
    <citation type="journal article" date="2015" name="MBio">
        <title>Genome-Resolved Metagenomic Analysis Reveals Roles for Candidate Phyla and Other Microbial Community Members in Biogeochemical Transformations in Oil Reservoirs.</title>
        <authorList>
            <person name="Hu P."/>
            <person name="Tom L."/>
            <person name="Singh A."/>
            <person name="Thomas B.C."/>
            <person name="Baker B.J."/>
            <person name="Piceno Y.M."/>
            <person name="Andersen G.L."/>
            <person name="Banfield J.F."/>
        </authorList>
    </citation>
    <scope>NUCLEOTIDE SEQUENCE [LARGE SCALE GENOMIC DNA]</scope>
</reference>